<name>A0ACC3CU99_9PEZI</name>
<evidence type="ECO:0000313" key="2">
    <source>
        <dbReference type="Proteomes" id="UP001186974"/>
    </source>
</evidence>
<organism evidence="1 2">
    <name type="scientific">Coniosporium uncinatum</name>
    <dbReference type="NCBI Taxonomy" id="93489"/>
    <lineage>
        <taxon>Eukaryota</taxon>
        <taxon>Fungi</taxon>
        <taxon>Dikarya</taxon>
        <taxon>Ascomycota</taxon>
        <taxon>Pezizomycotina</taxon>
        <taxon>Dothideomycetes</taxon>
        <taxon>Dothideomycetes incertae sedis</taxon>
        <taxon>Coniosporium</taxon>
    </lineage>
</organism>
<comment type="caution">
    <text evidence="1">The sequence shown here is derived from an EMBL/GenBank/DDBJ whole genome shotgun (WGS) entry which is preliminary data.</text>
</comment>
<evidence type="ECO:0000313" key="1">
    <source>
        <dbReference type="EMBL" id="KAK3044569.1"/>
    </source>
</evidence>
<proteinExistence type="predicted"/>
<protein>
    <submittedName>
        <fullName evidence="1">Uncharacterized protein</fullName>
    </submittedName>
</protein>
<dbReference type="Proteomes" id="UP001186974">
    <property type="component" value="Unassembled WGS sequence"/>
</dbReference>
<keyword evidence="2" id="KW-1185">Reference proteome</keyword>
<gene>
    <name evidence="1" type="ORF">LTS18_000923</name>
</gene>
<reference evidence="1" key="1">
    <citation type="submission" date="2024-09" db="EMBL/GenBank/DDBJ databases">
        <title>Black Yeasts Isolated from many extreme environments.</title>
        <authorList>
            <person name="Coleine C."/>
            <person name="Stajich J.E."/>
            <person name="Selbmann L."/>
        </authorList>
    </citation>
    <scope>NUCLEOTIDE SEQUENCE</scope>
    <source>
        <strain evidence="1">CCFEE 5737</strain>
    </source>
</reference>
<sequence length="122" mass="14990">PPRPRRDERDRSRRRPPPSRYPEEDDRYYSDDRDYRRRDDGLRRARSQRGPRDRYSDDRDRYDDRDRPRQRGRGGQLPNIPGIKLDKEWQKQGAEMFMTYAMPTIKREGGKYLMKNMHKFLS</sequence>
<accession>A0ACC3CU99</accession>
<feature type="non-terminal residue" evidence="1">
    <location>
        <position position="1"/>
    </location>
</feature>
<dbReference type="EMBL" id="JAWDJW010011766">
    <property type="protein sequence ID" value="KAK3044569.1"/>
    <property type="molecule type" value="Genomic_DNA"/>
</dbReference>